<keyword evidence="1" id="KW-0238">DNA-binding</keyword>
<dbReference type="AlphaFoldDB" id="A0A0M2PY57"/>
<proteinExistence type="predicted"/>
<accession>A0A0M2PY57</accession>
<evidence type="ECO:0000313" key="2">
    <source>
        <dbReference type="Proteomes" id="UP000034681"/>
    </source>
</evidence>
<keyword evidence="2" id="KW-1185">Reference proteome</keyword>
<comment type="caution">
    <text evidence="1">The sequence shown here is derived from an EMBL/GenBank/DDBJ whole genome shotgun (WGS) entry which is preliminary data.</text>
</comment>
<dbReference type="PANTHER" id="PTHR39550">
    <property type="entry name" value="SLL0658 PROTEIN"/>
    <property type="match status" value="1"/>
</dbReference>
<dbReference type="eggNOG" id="COG2405">
    <property type="taxonomic scope" value="Bacteria"/>
</dbReference>
<dbReference type="Pfam" id="PF11848">
    <property type="entry name" value="DUF3368"/>
    <property type="match status" value="1"/>
</dbReference>
<dbReference type="RefSeq" id="WP_016924385.1">
    <property type="nucleotide sequence ID" value="NZ_KB235933.1"/>
</dbReference>
<dbReference type="GO" id="GO:0003677">
    <property type="term" value="F:DNA binding"/>
    <property type="evidence" value="ECO:0007669"/>
    <property type="project" value="UniProtKB-KW"/>
</dbReference>
<name>A0A0M2PY57_PROHO</name>
<dbReference type="Proteomes" id="UP000034681">
    <property type="component" value="Unassembled WGS sequence"/>
</dbReference>
<dbReference type="InterPro" id="IPR021799">
    <property type="entry name" value="PIN-like_prokaryotic"/>
</dbReference>
<dbReference type="PANTHER" id="PTHR39550:SF1">
    <property type="entry name" value="SLL0658 PROTEIN"/>
    <property type="match status" value="1"/>
</dbReference>
<dbReference type="STRING" id="317619.GCA_000332315_00676"/>
<evidence type="ECO:0000313" key="1">
    <source>
        <dbReference type="EMBL" id="KKJ00018.1"/>
    </source>
</evidence>
<gene>
    <name evidence="1" type="ORF">PROH_09590</name>
</gene>
<reference evidence="1" key="1">
    <citation type="submission" date="2012-04" db="EMBL/GenBank/DDBJ databases">
        <authorList>
            <person name="Borisov I.G."/>
            <person name="Ivanikova N.V."/>
            <person name="Pinevich A.V."/>
        </authorList>
    </citation>
    <scope>NUCLEOTIDE SEQUENCE [LARGE SCALE GENOMIC DNA]</scope>
    <source>
        <strain evidence="1">CALU 1027</strain>
    </source>
</reference>
<organism evidence="1 2">
    <name type="scientific">Prochlorothrix hollandica PCC 9006 = CALU 1027</name>
    <dbReference type="NCBI Taxonomy" id="317619"/>
    <lineage>
        <taxon>Bacteria</taxon>
        <taxon>Bacillati</taxon>
        <taxon>Cyanobacteriota</taxon>
        <taxon>Cyanophyceae</taxon>
        <taxon>Prochlorotrichales</taxon>
        <taxon>Prochlorotrichaceae</taxon>
        <taxon>Prochlorothrix</taxon>
    </lineage>
</organism>
<dbReference type="EMBL" id="AJTX02000004">
    <property type="protein sequence ID" value="KKJ00018.1"/>
    <property type="molecule type" value="Genomic_DNA"/>
</dbReference>
<dbReference type="OrthoDB" id="9796404at2"/>
<sequence>MIIVSNTTPLNYLTVIGEVEILPQLFSTVTIPPAVHTELKHTDAPAIVQAWANQLPSWIQIQPVFIPPTSWLQGLDPGETEAILLAQDMQANLVLLDDLRAREIAQSQGLSVTGTLGLLDRAASQQLIDLPSVIEKLQKTSFWVSDRLLQQLLQKHS</sequence>
<protein>
    <submittedName>
        <fullName evidence="1">DNA-binding protein</fullName>
    </submittedName>
</protein>